<evidence type="ECO:0000256" key="2">
    <source>
        <dbReference type="ARBA" id="ARBA00004236"/>
    </source>
</evidence>
<keyword evidence="5 14" id="KW-0812">Transmembrane</keyword>
<dbReference type="PRINTS" id="PR00253">
    <property type="entry name" value="GABAARECEPTR"/>
</dbReference>
<protein>
    <submittedName>
        <fullName evidence="18">Uncharacterized protein</fullName>
    </submittedName>
</protein>
<dbReference type="InterPro" id="IPR023415">
    <property type="entry name" value="LDLR_class-A_CS"/>
</dbReference>
<dbReference type="Gene3D" id="2.60.120.200">
    <property type="match status" value="1"/>
</dbReference>
<evidence type="ECO:0000259" key="16">
    <source>
        <dbReference type="Pfam" id="PF02931"/>
    </source>
</evidence>
<dbReference type="GO" id="GO:0004888">
    <property type="term" value="F:transmembrane signaling receptor activity"/>
    <property type="evidence" value="ECO:0007669"/>
    <property type="project" value="InterPro"/>
</dbReference>
<keyword evidence="11" id="KW-0407">Ion channel</keyword>
<dbReference type="SMART" id="SM00192">
    <property type="entry name" value="LDLa"/>
    <property type="match status" value="1"/>
</dbReference>
<dbReference type="InterPro" id="IPR006202">
    <property type="entry name" value="Neur_chan_lig-bd"/>
</dbReference>
<feature type="disulfide bond" evidence="12">
    <location>
        <begin position="538"/>
        <end position="550"/>
    </location>
</feature>
<evidence type="ECO:0000256" key="11">
    <source>
        <dbReference type="ARBA" id="ARBA00023303"/>
    </source>
</evidence>
<dbReference type="GO" id="GO:0005886">
    <property type="term" value="C:plasma membrane"/>
    <property type="evidence" value="ECO:0007669"/>
    <property type="project" value="UniProtKB-SubCell"/>
</dbReference>
<feature type="chain" id="PRO_5042068847" evidence="15">
    <location>
        <begin position="31"/>
        <end position="955"/>
    </location>
</feature>
<dbReference type="InterPro" id="IPR006028">
    <property type="entry name" value="GABAA/Glycine_rcpt"/>
</dbReference>
<evidence type="ECO:0000256" key="4">
    <source>
        <dbReference type="ARBA" id="ARBA00022475"/>
    </source>
</evidence>
<keyword evidence="19" id="KW-1185">Reference proteome</keyword>
<dbReference type="SUPFAM" id="SSF63712">
    <property type="entry name" value="Nicotinic receptor ligand binding domain-like"/>
    <property type="match status" value="1"/>
</dbReference>
<keyword evidence="7 14" id="KW-1133">Transmembrane helix</keyword>
<dbReference type="CDD" id="cd00112">
    <property type="entry name" value="LDLa"/>
    <property type="match status" value="1"/>
</dbReference>
<dbReference type="Gene3D" id="1.20.58.390">
    <property type="entry name" value="Neurotransmitter-gated ion-channel transmembrane domain"/>
    <property type="match status" value="1"/>
</dbReference>
<dbReference type="InterPro" id="IPR036055">
    <property type="entry name" value="LDL_receptor-like_sf"/>
</dbReference>
<dbReference type="PRINTS" id="PR00252">
    <property type="entry name" value="NRIONCHANNEL"/>
</dbReference>
<feature type="domain" description="Neurotransmitter-gated ion-channel ligand-binding" evidence="16">
    <location>
        <begin position="583"/>
        <end position="734"/>
    </location>
</feature>
<dbReference type="SUPFAM" id="SSF57424">
    <property type="entry name" value="LDL receptor-like module"/>
    <property type="match status" value="1"/>
</dbReference>
<dbReference type="Pfam" id="PF00057">
    <property type="entry name" value="Ldl_recept_a"/>
    <property type="match status" value="1"/>
</dbReference>
<feature type="transmembrane region" description="Helical" evidence="14">
    <location>
        <begin position="823"/>
        <end position="843"/>
    </location>
</feature>
<dbReference type="Gene3D" id="4.10.400.10">
    <property type="entry name" value="Low-density Lipoprotein Receptor"/>
    <property type="match status" value="1"/>
</dbReference>
<dbReference type="PROSITE" id="PS01209">
    <property type="entry name" value="LDLRA_1"/>
    <property type="match status" value="1"/>
</dbReference>
<dbReference type="InterPro" id="IPR038050">
    <property type="entry name" value="Neuro_actylchol_rec"/>
</dbReference>
<sequence>MRTAALPFLPIHFILVMVKLFILTPPTVHGVTVLSFRDAGDATTTSWAHWGQLHQGSLYTTTMEQDGDDGDMNDYGGDDGEDANTNGGDNVTTTATIGGSDNTTTTTSDGGGGGDDIYYSSPPEYLTLANYSTLTVCYHLRLTGGHEAPQNIFNYYIDDYSYISVSHSLDKLYIFIPYEQLVVRAQPNFLLWSHYCIVLDAITSQYSVYQNGMLLEMKPVTFDMGSWGNGGGYVALGQYKSQQPQTIFQAEPLIGQVAEFSVWSEVLSADEVEKVASCEYQDRAPNISFSVPSEWMVNDNVVWMMDNSTENMCSLSHFTNNNNILISLGKHQRDDGVKLCRVLGGRLPTPTNDTYNDHLKLFAEKVLIKDPDNDFPLVMLGISTPTSGWVDLYSGIKLNDTRNKNAFYKQGNQRNPDAVVVYDIVYDSWDETFDKKYDLICEIPLQKYLVRGLYDKSPFGNTLWVRATLQGELVLCDHTGTLVRLENKHWNIIRTPFTEVRVNLDGTLYLPLGLNKWRIWDEGHGKFGQEEELLITPCPVGQYTCRDLSCIPENKVCDSKFDCPDNSDEEHCDRRLLVPLEYQKVPPASTSEGPFAVEFDVEVINFRKYSITEMKLAVDLKIHMRWKDPRLRFFWVQEEEKDYIISLGLDEIWTPPLVFISALGATGDHHTMGKMLTVRKDGNPLPNRLSSVLGDEFDGSAVKLHLLSQVVVTSTCDPDLYKFPFDTQTCYLFMPLYVNVVVGNITTLPLYRSRLLEYEVENMTLALKQFPLYDGGEEHLVLTTRFRHLYGYYIISIYLPTLLLILISYATFFFNFDDFTDRIMVSVTALLVLSTFLSTASSSMARVSYFTLIDIWLSFSIVCVFIICISHTVLLILLRSSEDHHHDKKPQQWAKMCTPNMTLSVGSHHYRASSPKKKDQSKNRRYSRVDAAMKILFPVALIMFLAVYFFLGLVM</sequence>
<evidence type="ECO:0000256" key="12">
    <source>
        <dbReference type="PROSITE-ProRule" id="PRU00124"/>
    </source>
</evidence>
<evidence type="ECO:0000313" key="18">
    <source>
        <dbReference type="EMBL" id="KAK3860779.1"/>
    </source>
</evidence>
<evidence type="ECO:0000256" key="13">
    <source>
        <dbReference type="SAM" id="MobiDB-lite"/>
    </source>
</evidence>
<dbReference type="Pfam" id="PF02931">
    <property type="entry name" value="Neur_chan_LBD"/>
    <property type="match status" value="1"/>
</dbReference>
<dbReference type="AlphaFoldDB" id="A0AAE1EST4"/>
<feature type="transmembrane region" description="Helical" evidence="14">
    <location>
        <begin position="790"/>
        <end position="816"/>
    </location>
</feature>
<dbReference type="InterPro" id="IPR006201">
    <property type="entry name" value="Neur_channel"/>
</dbReference>
<keyword evidence="6 15" id="KW-0732">Signal</keyword>
<feature type="compositionally biased region" description="Acidic residues" evidence="13">
    <location>
        <begin position="65"/>
        <end position="82"/>
    </location>
</feature>
<gene>
    <name evidence="18" type="ORF">Pcinc_033186</name>
</gene>
<dbReference type="InterPro" id="IPR006029">
    <property type="entry name" value="Neurotrans-gated_channel_TM"/>
</dbReference>
<keyword evidence="3" id="KW-0813">Transport</keyword>
<feature type="disulfide bond" evidence="12">
    <location>
        <begin position="557"/>
        <end position="572"/>
    </location>
</feature>
<dbReference type="Proteomes" id="UP001286313">
    <property type="component" value="Unassembled WGS sequence"/>
</dbReference>
<evidence type="ECO:0000256" key="8">
    <source>
        <dbReference type="ARBA" id="ARBA00023065"/>
    </source>
</evidence>
<dbReference type="GO" id="GO:0099095">
    <property type="term" value="F:ligand-gated monoatomic anion channel activity"/>
    <property type="evidence" value="ECO:0007669"/>
    <property type="project" value="UniProtKB-ARBA"/>
</dbReference>
<feature type="signal peptide" evidence="15">
    <location>
        <begin position="1"/>
        <end position="30"/>
    </location>
</feature>
<evidence type="ECO:0000256" key="9">
    <source>
        <dbReference type="ARBA" id="ARBA00023136"/>
    </source>
</evidence>
<feature type="region of interest" description="Disordered" evidence="13">
    <location>
        <begin position="62"/>
        <end position="114"/>
    </location>
</feature>
<comment type="caution">
    <text evidence="18">The sequence shown here is derived from an EMBL/GenBank/DDBJ whole genome shotgun (WGS) entry which is preliminary data.</text>
</comment>
<dbReference type="InterPro" id="IPR036719">
    <property type="entry name" value="Neuro-gated_channel_TM_sf"/>
</dbReference>
<keyword evidence="8" id="KW-0406">Ion transport</keyword>
<evidence type="ECO:0000313" key="19">
    <source>
        <dbReference type="Proteomes" id="UP001286313"/>
    </source>
</evidence>
<organism evidence="18 19">
    <name type="scientific">Petrolisthes cinctipes</name>
    <name type="common">Flat porcelain crab</name>
    <dbReference type="NCBI Taxonomy" id="88211"/>
    <lineage>
        <taxon>Eukaryota</taxon>
        <taxon>Metazoa</taxon>
        <taxon>Ecdysozoa</taxon>
        <taxon>Arthropoda</taxon>
        <taxon>Crustacea</taxon>
        <taxon>Multicrustacea</taxon>
        <taxon>Malacostraca</taxon>
        <taxon>Eumalacostraca</taxon>
        <taxon>Eucarida</taxon>
        <taxon>Decapoda</taxon>
        <taxon>Pleocyemata</taxon>
        <taxon>Anomura</taxon>
        <taxon>Galatheoidea</taxon>
        <taxon>Porcellanidae</taxon>
        <taxon>Petrolisthes</taxon>
    </lineage>
</organism>
<feature type="transmembrane region" description="Helical" evidence="14">
    <location>
        <begin position="931"/>
        <end position="951"/>
    </location>
</feature>
<feature type="transmembrane region" description="Helical" evidence="14">
    <location>
        <begin position="855"/>
        <end position="878"/>
    </location>
</feature>
<dbReference type="InterPro" id="IPR013320">
    <property type="entry name" value="ConA-like_dom_sf"/>
</dbReference>
<evidence type="ECO:0000256" key="5">
    <source>
        <dbReference type="ARBA" id="ARBA00022692"/>
    </source>
</evidence>
<keyword evidence="4" id="KW-1003">Cell membrane</keyword>
<dbReference type="EMBL" id="JAWQEG010004634">
    <property type="protein sequence ID" value="KAK3860779.1"/>
    <property type="molecule type" value="Genomic_DNA"/>
</dbReference>
<proteinExistence type="predicted"/>
<feature type="disulfide bond" evidence="12">
    <location>
        <begin position="545"/>
        <end position="563"/>
    </location>
</feature>
<dbReference type="GO" id="GO:0005254">
    <property type="term" value="F:chloride channel activity"/>
    <property type="evidence" value="ECO:0007669"/>
    <property type="project" value="UniProtKB-ARBA"/>
</dbReference>
<keyword evidence="9 14" id="KW-0472">Membrane</keyword>
<name>A0AAE1EST4_PETCI</name>
<dbReference type="InterPro" id="IPR002172">
    <property type="entry name" value="LDrepeatLR_classA_rpt"/>
</dbReference>
<evidence type="ECO:0000256" key="10">
    <source>
        <dbReference type="ARBA" id="ARBA00023157"/>
    </source>
</evidence>
<dbReference type="SUPFAM" id="SSF49899">
    <property type="entry name" value="Concanavalin A-like lectins/glucanases"/>
    <property type="match status" value="1"/>
</dbReference>
<dbReference type="InterPro" id="IPR036734">
    <property type="entry name" value="Neur_chan_lig-bd_sf"/>
</dbReference>
<dbReference type="PROSITE" id="PS50068">
    <property type="entry name" value="LDLRA_2"/>
    <property type="match status" value="1"/>
</dbReference>
<dbReference type="Pfam" id="PF02932">
    <property type="entry name" value="Neur_chan_memb"/>
    <property type="match status" value="1"/>
</dbReference>
<reference evidence="18" key="1">
    <citation type="submission" date="2023-10" db="EMBL/GenBank/DDBJ databases">
        <title>Genome assemblies of two species of porcelain crab, Petrolisthes cinctipes and Petrolisthes manimaculis (Anomura: Porcellanidae).</title>
        <authorList>
            <person name="Angst P."/>
        </authorList>
    </citation>
    <scope>NUCLEOTIDE SEQUENCE</scope>
    <source>
        <strain evidence="18">PB745_01</strain>
        <tissue evidence="18">Gill</tissue>
    </source>
</reference>
<dbReference type="Gene3D" id="2.70.170.10">
    <property type="entry name" value="Neurotransmitter-gated ion-channel ligand-binding domain"/>
    <property type="match status" value="1"/>
</dbReference>
<evidence type="ECO:0000256" key="15">
    <source>
        <dbReference type="SAM" id="SignalP"/>
    </source>
</evidence>
<evidence type="ECO:0000256" key="14">
    <source>
        <dbReference type="SAM" id="Phobius"/>
    </source>
</evidence>
<feature type="compositionally biased region" description="Low complexity" evidence="13">
    <location>
        <begin position="92"/>
        <end position="108"/>
    </location>
</feature>
<dbReference type="SUPFAM" id="SSF90112">
    <property type="entry name" value="Neurotransmitter-gated ion-channel transmembrane pore"/>
    <property type="match status" value="1"/>
</dbReference>
<accession>A0AAE1EST4</accession>
<evidence type="ECO:0000256" key="6">
    <source>
        <dbReference type="ARBA" id="ARBA00022729"/>
    </source>
</evidence>
<evidence type="ECO:0000256" key="1">
    <source>
        <dbReference type="ARBA" id="ARBA00004141"/>
    </source>
</evidence>
<dbReference type="GO" id="GO:0005230">
    <property type="term" value="F:extracellular ligand-gated monoatomic ion channel activity"/>
    <property type="evidence" value="ECO:0007669"/>
    <property type="project" value="InterPro"/>
</dbReference>
<evidence type="ECO:0000259" key="17">
    <source>
        <dbReference type="Pfam" id="PF02932"/>
    </source>
</evidence>
<evidence type="ECO:0000256" key="3">
    <source>
        <dbReference type="ARBA" id="ARBA00022448"/>
    </source>
</evidence>
<dbReference type="PANTHER" id="PTHR18945">
    <property type="entry name" value="NEUROTRANSMITTER GATED ION CHANNEL"/>
    <property type="match status" value="1"/>
</dbReference>
<keyword evidence="10 12" id="KW-1015">Disulfide bond</keyword>
<evidence type="ECO:0000256" key="7">
    <source>
        <dbReference type="ARBA" id="ARBA00022989"/>
    </source>
</evidence>
<feature type="domain" description="Neurotransmitter-gated ion-channel transmembrane" evidence="17">
    <location>
        <begin position="797"/>
        <end position="927"/>
    </location>
</feature>
<comment type="subcellular location">
    <subcellularLocation>
        <location evidence="2">Cell membrane</location>
    </subcellularLocation>
    <subcellularLocation>
        <location evidence="1">Membrane</location>
        <topology evidence="1">Multi-pass membrane protein</topology>
    </subcellularLocation>
</comment>